<evidence type="ECO:0000256" key="1">
    <source>
        <dbReference type="ARBA" id="ARBA00004141"/>
    </source>
</evidence>
<keyword evidence="4 6" id="KW-1133">Transmembrane helix</keyword>
<dbReference type="EMBL" id="JBICBT010000574">
    <property type="protein sequence ID" value="KAL3109327.1"/>
    <property type="molecule type" value="Genomic_DNA"/>
</dbReference>
<keyword evidence="3 6" id="KW-0812">Transmembrane</keyword>
<evidence type="ECO:0000313" key="8">
    <source>
        <dbReference type="Proteomes" id="UP001620626"/>
    </source>
</evidence>
<feature type="transmembrane region" description="Helical" evidence="6">
    <location>
        <begin position="185"/>
        <end position="206"/>
    </location>
</feature>
<feature type="transmembrane region" description="Helical" evidence="6">
    <location>
        <begin position="246"/>
        <end position="264"/>
    </location>
</feature>
<dbReference type="InterPro" id="IPR000609">
    <property type="entry name" value="7TM_GPCR_serpentine_rcpt_Srg"/>
</dbReference>
<dbReference type="PANTHER" id="PTHR31552:SF8">
    <property type="entry name" value="SERPENTINE RECEPTOR CLASS GAMMA"/>
    <property type="match status" value="1"/>
</dbReference>
<evidence type="ECO:0000313" key="7">
    <source>
        <dbReference type="EMBL" id="KAL3109327.1"/>
    </source>
</evidence>
<reference evidence="7 8" key="1">
    <citation type="submission" date="2024-10" db="EMBL/GenBank/DDBJ databases">
        <authorList>
            <person name="Kim D."/>
        </authorList>
    </citation>
    <scope>NUCLEOTIDE SEQUENCE [LARGE SCALE GENOMIC DNA]</scope>
    <source>
        <strain evidence="7">BH-2024</strain>
    </source>
</reference>
<feature type="transmembrane region" description="Helical" evidence="6">
    <location>
        <begin position="52"/>
        <end position="69"/>
    </location>
</feature>
<comment type="caution">
    <text evidence="7">The sequence shown here is derived from an EMBL/GenBank/DDBJ whole genome shotgun (WGS) entry which is preliminary data.</text>
</comment>
<comment type="subcellular location">
    <subcellularLocation>
        <location evidence="1">Membrane</location>
        <topology evidence="1">Multi-pass membrane protein</topology>
    </subcellularLocation>
</comment>
<feature type="transmembrane region" description="Helical" evidence="6">
    <location>
        <begin position="81"/>
        <end position="103"/>
    </location>
</feature>
<keyword evidence="5 6" id="KW-0472">Membrane</keyword>
<evidence type="ECO:0000256" key="2">
    <source>
        <dbReference type="ARBA" id="ARBA00005692"/>
    </source>
</evidence>
<organism evidence="7 8">
    <name type="scientific">Heterodera trifolii</name>
    <dbReference type="NCBI Taxonomy" id="157864"/>
    <lineage>
        <taxon>Eukaryota</taxon>
        <taxon>Metazoa</taxon>
        <taxon>Ecdysozoa</taxon>
        <taxon>Nematoda</taxon>
        <taxon>Chromadorea</taxon>
        <taxon>Rhabditida</taxon>
        <taxon>Tylenchina</taxon>
        <taxon>Tylenchomorpha</taxon>
        <taxon>Tylenchoidea</taxon>
        <taxon>Heteroderidae</taxon>
        <taxon>Heteroderinae</taxon>
        <taxon>Heterodera</taxon>
    </lineage>
</organism>
<evidence type="ECO:0000256" key="3">
    <source>
        <dbReference type="ARBA" id="ARBA00022692"/>
    </source>
</evidence>
<evidence type="ECO:0000256" key="5">
    <source>
        <dbReference type="ARBA" id="ARBA00023136"/>
    </source>
</evidence>
<feature type="transmembrane region" description="Helical" evidence="6">
    <location>
        <begin position="20"/>
        <end position="40"/>
    </location>
</feature>
<dbReference type="Proteomes" id="UP001620626">
    <property type="component" value="Unassembled WGS sequence"/>
</dbReference>
<proteinExistence type="inferred from homology"/>
<feature type="transmembrane region" description="Helical" evidence="6">
    <location>
        <begin position="139"/>
        <end position="164"/>
    </location>
</feature>
<dbReference type="PANTHER" id="PTHR31552">
    <property type="entry name" value="SERPENTINE RECEPTOR CLASS GAMMA"/>
    <property type="match status" value="1"/>
</dbReference>
<gene>
    <name evidence="7" type="ORF">niasHT_010591</name>
</gene>
<protein>
    <recommendedName>
        <fullName evidence="6">Serpentine receptor class gamma</fullName>
    </recommendedName>
</protein>
<accession>A0ABD2L279</accession>
<keyword evidence="8" id="KW-1185">Reference proteome</keyword>
<evidence type="ECO:0000256" key="6">
    <source>
        <dbReference type="RuleBase" id="RU280813"/>
    </source>
</evidence>
<comment type="caution">
    <text evidence="6">Lacks conserved residue(s) required for the propagation of feature annotation.</text>
</comment>
<sequence length="306" mass="34683">MDSAFFSVVAVLANASFAPFVVAFVIGVPSALLYCVELGVIITNFGHFRSSFFVLVIVRGICSLVNYVLNYLGFRFGKIGLFLPLYLCLPRLVLALMSFLLNYAFHVENLLSAFLLLNRFTSILMPMNYEKELNSSEFAVWSAILFGVICLLLNLASLFAYKVYRCQNASLQNDTNTKFERKMTIYTVFTFFGQLIMAILVVFIYVTSTNFVDEQNTRYAYAQKWFNISLEMDDLLFLANCNQFPWANDLATVLIPACLLLWASTKMREIMAQKSTKLTSCFKKQKLGSIQLQKHSKTIKVQPAAA</sequence>
<evidence type="ECO:0000256" key="4">
    <source>
        <dbReference type="ARBA" id="ARBA00022989"/>
    </source>
</evidence>
<dbReference type="GO" id="GO:0016020">
    <property type="term" value="C:membrane"/>
    <property type="evidence" value="ECO:0007669"/>
    <property type="project" value="UniProtKB-SubCell"/>
</dbReference>
<dbReference type="GO" id="GO:0007606">
    <property type="term" value="P:sensory perception of chemical stimulus"/>
    <property type="evidence" value="ECO:0007669"/>
    <property type="project" value="UniProtKB-UniRule"/>
</dbReference>
<dbReference type="Pfam" id="PF02118">
    <property type="entry name" value="Srg"/>
    <property type="match status" value="1"/>
</dbReference>
<comment type="similarity">
    <text evidence="2 6">Belongs to the nematode receptor-like protein srg family.</text>
</comment>
<dbReference type="AlphaFoldDB" id="A0ABD2L279"/>
<name>A0ABD2L279_9BILA</name>